<feature type="region of interest" description="Disordered" evidence="9">
    <location>
        <begin position="93"/>
        <end position="245"/>
    </location>
</feature>
<gene>
    <name evidence="12" type="primary">RCF1</name>
    <name evidence="12" type="ORF">MFIFM68171_07525</name>
</gene>
<feature type="domain" description="HIG1" evidence="11">
    <location>
        <begin position="11"/>
        <end position="102"/>
    </location>
</feature>
<feature type="transmembrane region" description="Helical" evidence="10">
    <location>
        <begin position="39"/>
        <end position="58"/>
    </location>
</feature>
<evidence type="ECO:0000256" key="7">
    <source>
        <dbReference type="ARBA" id="ARBA00023128"/>
    </source>
</evidence>
<evidence type="ECO:0000256" key="6">
    <source>
        <dbReference type="ARBA" id="ARBA00022989"/>
    </source>
</evidence>
<evidence type="ECO:0000256" key="10">
    <source>
        <dbReference type="SAM" id="Phobius"/>
    </source>
</evidence>
<dbReference type="Proteomes" id="UP001628179">
    <property type="component" value="Unassembled WGS sequence"/>
</dbReference>
<comment type="caution">
    <text evidence="12">The sequence shown here is derived from an EMBL/GenBank/DDBJ whole genome shotgun (WGS) entry which is preliminary data.</text>
</comment>
<reference evidence="12 13" key="1">
    <citation type="submission" date="2024-09" db="EMBL/GenBank/DDBJ databases">
        <title>Itraconazole resistance in Madurella fahalii resulting from another homologue of gene encoding cytochrome P450 14-alpha sterol demethylase (CYP51).</title>
        <authorList>
            <person name="Yoshioka I."/>
            <person name="Fahal A.H."/>
            <person name="Kaneko S."/>
            <person name="Yaguchi T."/>
        </authorList>
    </citation>
    <scope>NUCLEOTIDE SEQUENCE [LARGE SCALE GENOMIC DNA]</scope>
    <source>
        <strain evidence="12 13">IFM 68171</strain>
    </source>
</reference>
<dbReference type="PANTHER" id="PTHR12297">
    <property type="entry name" value="HYPOXIA-INDUCBILE GENE 1 HIG1 -RELATED"/>
    <property type="match status" value="1"/>
</dbReference>
<sequence>MSDRPLSSRPLPSSFEDNEEFYNESARQKLARKLKEEPLVPFGALLTVAAFTSAYRASRKGDHHKVQRMFRARVAAQAFTVVAMVAGGAYYAEDRNKTRERHKQEQQKKAEEHHQKWIRELEARDAEEKEFREKLEKRRKRAAEKAGLETGTDGVAAQARAALKEVKGVKETTGEKQAKEGREAKQDATDRDTTEKPSQTPNNETRPESAILTALGGWFAGSKKTPEEPTQTPDDRKPDSEVTKK</sequence>
<feature type="compositionally biased region" description="Basic and acidic residues" evidence="9">
    <location>
        <begin position="162"/>
        <end position="195"/>
    </location>
</feature>
<organism evidence="12 13">
    <name type="scientific">Madurella fahalii</name>
    <dbReference type="NCBI Taxonomy" id="1157608"/>
    <lineage>
        <taxon>Eukaryota</taxon>
        <taxon>Fungi</taxon>
        <taxon>Dikarya</taxon>
        <taxon>Ascomycota</taxon>
        <taxon>Pezizomycotina</taxon>
        <taxon>Sordariomycetes</taxon>
        <taxon>Sordariomycetidae</taxon>
        <taxon>Sordariales</taxon>
        <taxon>Sordariales incertae sedis</taxon>
        <taxon>Madurella</taxon>
    </lineage>
</organism>
<accession>A0ABQ0GHT0</accession>
<evidence type="ECO:0000256" key="8">
    <source>
        <dbReference type="ARBA" id="ARBA00023136"/>
    </source>
</evidence>
<feature type="compositionally biased region" description="Low complexity" evidence="9">
    <location>
        <begin position="1"/>
        <end position="14"/>
    </location>
</feature>
<protein>
    <submittedName>
        <fullName evidence="12">Respiratory supercomplex factor 1, mitochondrial</fullName>
    </submittedName>
</protein>
<comment type="similarity">
    <text evidence="3">Belongs to the RCF1 family.</text>
</comment>
<feature type="transmembrane region" description="Helical" evidence="10">
    <location>
        <begin position="70"/>
        <end position="92"/>
    </location>
</feature>
<dbReference type="RefSeq" id="XP_070919046.1">
    <property type="nucleotide sequence ID" value="XM_071062945.1"/>
</dbReference>
<keyword evidence="8 10" id="KW-0472">Membrane</keyword>
<evidence type="ECO:0000313" key="12">
    <source>
        <dbReference type="EMBL" id="GAB1317315.1"/>
    </source>
</evidence>
<keyword evidence="5 10" id="KW-0812">Transmembrane</keyword>
<proteinExistence type="inferred from homology"/>
<dbReference type="InterPro" id="IPR050355">
    <property type="entry name" value="RCF1"/>
</dbReference>
<evidence type="ECO:0000313" key="13">
    <source>
        <dbReference type="Proteomes" id="UP001628179"/>
    </source>
</evidence>
<dbReference type="EMBL" id="BAAFSV010000004">
    <property type="protein sequence ID" value="GAB1317315.1"/>
    <property type="molecule type" value="Genomic_DNA"/>
</dbReference>
<evidence type="ECO:0000256" key="3">
    <source>
        <dbReference type="ARBA" id="ARBA00009366"/>
    </source>
</evidence>
<evidence type="ECO:0000256" key="1">
    <source>
        <dbReference type="ARBA" id="ARBA00002584"/>
    </source>
</evidence>
<comment type="subunit">
    <text evidence="4">Associates with the respiratory chain complex III/complex IV supercomplex.</text>
</comment>
<evidence type="ECO:0000259" key="11">
    <source>
        <dbReference type="PROSITE" id="PS51503"/>
    </source>
</evidence>
<comment type="function">
    <text evidence="1">Cytochrome c oxidase subunit which plays a role in assembly of respiratory supercomplexes.</text>
</comment>
<feature type="compositionally biased region" description="Basic and acidic residues" evidence="9">
    <location>
        <begin position="93"/>
        <end position="136"/>
    </location>
</feature>
<keyword evidence="7" id="KW-0496">Mitochondrion</keyword>
<dbReference type="InterPro" id="IPR007667">
    <property type="entry name" value="Hypoxia_induced_domain"/>
</dbReference>
<comment type="subcellular location">
    <subcellularLocation>
        <location evidence="2">Mitochondrion membrane</location>
    </subcellularLocation>
</comment>
<evidence type="ECO:0000256" key="5">
    <source>
        <dbReference type="ARBA" id="ARBA00022692"/>
    </source>
</evidence>
<dbReference type="Pfam" id="PF04588">
    <property type="entry name" value="HIG_1_N"/>
    <property type="match status" value="1"/>
</dbReference>
<evidence type="ECO:0000256" key="9">
    <source>
        <dbReference type="SAM" id="MobiDB-lite"/>
    </source>
</evidence>
<name>A0ABQ0GHT0_9PEZI</name>
<dbReference type="PANTHER" id="PTHR12297:SF3">
    <property type="entry name" value="HIG1 DOMAIN FAMILY MEMBER 1A"/>
    <property type="match status" value="1"/>
</dbReference>
<feature type="compositionally biased region" description="Basic and acidic residues" evidence="9">
    <location>
        <begin position="233"/>
        <end position="245"/>
    </location>
</feature>
<dbReference type="GeneID" id="98178268"/>
<dbReference type="Gene3D" id="6.10.140.1320">
    <property type="match status" value="1"/>
</dbReference>
<evidence type="ECO:0000256" key="4">
    <source>
        <dbReference type="ARBA" id="ARBA00011565"/>
    </source>
</evidence>
<keyword evidence="13" id="KW-1185">Reference proteome</keyword>
<dbReference type="PROSITE" id="PS51503">
    <property type="entry name" value="HIG1"/>
    <property type="match status" value="1"/>
</dbReference>
<evidence type="ECO:0000256" key="2">
    <source>
        <dbReference type="ARBA" id="ARBA00004325"/>
    </source>
</evidence>
<feature type="region of interest" description="Disordered" evidence="9">
    <location>
        <begin position="1"/>
        <end position="20"/>
    </location>
</feature>
<keyword evidence="6 10" id="KW-1133">Transmembrane helix</keyword>